<gene>
    <name evidence="1" type="ORF">MILVUS5_LOCUS14212</name>
</gene>
<dbReference type="Proteomes" id="UP001177021">
    <property type="component" value="Unassembled WGS sequence"/>
</dbReference>
<proteinExistence type="predicted"/>
<reference evidence="1" key="1">
    <citation type="submission" date="2023-10" db="EMBL/GenBank/DDBJ databases">
        <authorList>
            <person name="Rodriguez Cubillos JULIANA M."/>
            <person name="De Vega J."/>
        </authorList>
    </citation>
    <scope>NUCLEOTIDE SEQUENCE</scope>
</reference>
<accession>A0ACB0JJL4</accession>
<name>A0ACB0JJL4_TRIPR</name>
<organism evidence="1 2">
    <name type="scientific">Trifolium pratense</name>
    <name type="common">Red clover</name>
    <dbReference type="NCBI Taxonomy" id="57577"/>
    <lineage>
        <taxon>Eukaryota</taxon>
        <taxon>Viridiplantae</taxon>
        <taxon>Streptophyta</taxon>
        <taxon>Embryophyta</taxon>
        <taxon>Tracheophyta</taxon>
        <taxon>Spermatophyta</taxon>
        <taxon>Magnoliopsida</taxon>
        <taxon>eudicotyledons</taxon>
        <taxon>Gunneridae</taxon>
        <taxon>Pentapetalae</taxon>
        <taxon>rosids</taxon>
        <taxon>fabids</taxon>
        <taxon>Fabales</taxon>
        <taxon>Fabaceae</taxon>
        <taxon>Papilionoideae</taxon>
        <taxon>50 kb inversion clade</taxon>
        <taxon>NPAAA clade</taxon>
        <taxon>Hologalegina</taxon>
        <taxon>IRL clade</taxon>
        <taxon>Trifolieae</taxon>
        <taxon>Trifolium</taxon>
    </lineage>
</organism>
<keyword evidence="2" id="KW-1185">Reference proteome</keyword>
<evidence type="ECO:0000313" key="1">
    <source>
        <dbReference type="EMBL" id="CAJ2645291.1"/>
    </source>
</evidence>
<protein>
    <submittedName>
        <fullName evidence="1">Uncharacterized protein</fullName>
    </submittedName>
</protein>
<dbReference type="EMBL" id="CASHSV030000066">
    <property type="protein sequence ID" value="CAJ2645291.1"/>
    <property type="molecule type" value="Genomic_DNA"/>
</dbReference>
<comment type="caution">
    <text evidence="1">The sequence shown here is derived from an EMBL/GenBank/DDBJ whole genome shotgun (WGS) entry which is preliminary data.</text>
</comment>
<evidence type="ECO:0000313" key="2">
    <source>
        <dbReference type="Proteomes" id="UP001177021"/>
    </source>
</evidence>
<sequence>MGEGSWENLWTIKTVLRGFELVSGLKINFTKSKLYALNVDDRFLAAGSAFLSCRSDVIPFKFLGIPVGANPRRRETWRPVVEAMSKRLSSWCGRHLSYGGRITLINSVLASLPLYFFSFFKAPVCVLKQLVRIQRNFLWGGGLEDKKLCWVKWEQICMPRDQGGLGVKNLELFNLALLSKWKWRCVNESDAVWTDVLRFRYGHLPSKFLNEELYSCGAKDSIWWRDLVNVGDSFLPGWFKSNVSCIVGNGKNINFWKNKWFGNNSFSELFPTLFSKDACSEAMIADRLNNSTDEITWSWDWRVPLSLQEEQELFSLKELLRGFSLKPDCCDKWRWMSESDGLFTVKSCYKMLLQDDNCDAISAESLVAIRKLWKNDLPSKVGVFGWRLLLEKLPTRVALAHRVTFGRRFMLGWDCLTTIRG</sequence>